<dbReference type="Gene3D" id="3.30.420.80">
    <property type="entry name" value="Ribosomal protein S11"/>
    <property type="match status" value="1"/>
</dbReference>
<sequence>MLPQRANFSSSSRTKAEQPPSRFLSQPVPSRIPQQQYQQSPEAQANLQRLAQQANNEAQTRPQAGASPNEPYHMNVYCHKHNTHITFTEPSRDPIISYSCGNIGLRGAQRGTFDAAYQLASYTFRKIAEKNWKIGGKKAPGTPITLNDPKVRDRGIEVVLRGYGNGREAFTKAILGSEGRIIKGLIKRVTDGTRLKFGGVRSRATRRLG</sequence>
<accession>A0AAN8EM85</accession>
<keyword evidence="6" id="KW-1185">Reference proteome</keyword>
<feature type="compositionally biased region" description="Low complexity" evidence="4">
    <location>
        <begin position="34"/>
        <end position="59"/>
    </location>
</feature>
<protein>
    <recommendedName>
        <fullName evidence="7">Ribosomal protein S11</fullName>
    </recommendedName>
</protein>
<dbReference type="GO" id="GO:0006412">
    <property type="term" value="P:translation"/>
    <property type="evidence" value="ECO:0007669"/>
    <property type="project" value="InterPro"/>
</dbReference>
<comment type="caution">
    <text evidence="5">The sequence shown here is derived from an EMBL/GenBank/DDBJ whole genome shotgun (WGS) entry which is preliminary data.</text>
</comment>
<dbReference type="GO" id="GO:1990904">
    <property type="term" value="C:ribonucleoprotein complex"/>
    <property type="evidence" value="ECO:0007669"/>
    <property type="project" value="UniProtKB-KW"/>
</dbReference>
<comment type="similarity">
    <text evidence="1">Belongs to the universal ribosomal protein uS11 family.</text>
</comment>
<dbReference type="Proteomes" id="UP001316803">
    <property type="component" value="Unassembled WGS sequence"/>
</dbReference>
<evidence type="ECO:0000256" key="4">
    <source>
        <dbReference type="SAM" id="MobiDB-lite"/>
    </source>
</evidence>
<evidence type="ECO:0008006" key="7">
    <source>
        <dbReference type="Google" id="ProtNLM"/>
    </source>
</evidence>
<gene>
    <name evidence="5" type="ORF">OHC33_000667</name>
</gene>
<evidence type="ECO:0000256" key="1">
    <source>
        <dbReference type="ARBA" id="ARBA00006194"/>
    </source>
</evidence>
<evidence type="ECO:0000256" key="2">
    <source>
        <dbReference type="ARBA" id="ARBA00022980"/>
    </source>
</evidence>
<dbReference type="AlphaFoldDB" id="A0AAN8EM85"/>
<evidence type="ECO:0000313" key="6">
    <source>
        <dbReference type="Proteomes" id="UP001316803"/>
    </source>
</evidence>
<dbReference type="InterPro" id="IPR001971">
    <property type="entry name" value="Ribosomal_uS11"/>
</dbReference>
<name>A0AAN8EM85_9EURO</name>
<organism evidence="5 6">
    <name type="scientific">Knufia fluminis</name>
    <dbReference type="NCBI Taxonomy" id="191047"/>
    <lineage>
        <taxon>Eukaryota</taxon>
        <taxon>Fungi</taxon>
        <taxon>Dikarya</taxon>
        <taxon>Ascomycota</taxon>
        <taxon>Pezizomycotina</taxon>
        <taxon>Eurotiomycetes</taxon>
        <taxon>Chaetothyriomycetidae</taxon>
        <taxon>Chaetothyriales</taxon>
        <taxon>Trichomeriaceae</taxon>
        <taxon>Knufia</taxon>
    </lineage>
</organism>
<dbReference type="GO" id="GO:0003735">
    <property type="term" value="F:structural constituent of ribosome"/>
    <property type="evidence" value="ECO:0007669"/>
    <property type="project" value="InterPro"/>
</dbReference>
<feature type="region of interest" description="Disordered" evidence="4">
    <location>
        <begin position="1"/>
        <end position="72"/>
    </location>
</feature>
<dbReference type="GO" id="GO:0005840">
    <property type="term" value="C:ribosome"/>
    <property type="evidence" value="ECO:0007669"/>
    <property type="project" value="UniProtKB-KW"/>
</dbReference>
<dbReference type="PANTHER" id="PTHR11759">
    <property type="entry name" value="40S RIBOSOMAL PROTEIN S14/30S RIBOSOMAL PROTEIN S11"/>
    <property type="match status" value="1"/>
</dbReference>
<feature type="compositionally biased region" description="Polar residues" evidence="4">
    <location>
        <begin position="1"/>
        <end position="13"/>
    </location>
</feature>
<dbReference type="EMBL" id="JAKLMC020000001">
    <property type="protein sequence ID" value="KAK5958824.1"/>
    <property type="molecule type" value="Genomic_DNA"/>
</dbReference>
<reference evidence="5 6" key="1">
    <citation type="submission" date="2022-12" db="EMBL/GenBank/DDBJ databases">
        <title>Genomic features and morphological characterization of a novel Knufia sp. strain isolated from spacecraft assembly facility.</title>
        <authorList>
            <person name="Teixeira M."/>
            <person name="Chander A.M."/>
            <person name="Stajich J.E."/>
            <person name="Venkateswaran K."/>
        </authorList>
    </citation>
    <scope>NUCLEOTIDE SEQUENCE [LARGE SCALE GENOMIC DNA]</scope>
    <source>
        <strain evidence="5 6">FJI-L2-BK-P2</strain>
    </source>
</reference>
<keyword evidence="3" id="KW-0687">Ribonucleoprotein</keyword>
<proteinExistence type="inferred from homology"/>
<dbReference type="SUPFAM" id="SSF53137">
    <property type="entry name" value="Translational machinery components"/>
    <property type="match status" value="1"/>
</dbReference>
<dbReference type="InterPro" id="IPR036967">
    <property type="entry name" value="Ribosomal_uS11_sf"/>
</dbReference>
<evidence type="ECO:0000256" key="3">
    <source>
        <dbReference type="ARBA" id="ARBA00023274"/>
    </source>
</evidence>
<keyword evidence="2" id="KW-0689">Ribosomal protein</keyword>
<dbReference type="HAMAP" id="MF_01310">
    <property type="entry name" value="Ribosomal_uS11"/>
    <property type="match status" value="1"/>
</dbReference>
<evidence type="ECO:0000313" key="5">
    <source>
        <dbReference type="EMBL" id="KAK5958824.1"/>
    </source>
</evidence>